<evidence type="ECO:0000313" key="3">
    <source>
        <dbReference type="Proteomes" id="UP000193560"/>
    </source>
</evidence>
<evidence type="ECO:0008006" key="4">
    <source>
        <dbReference type="Google" id="ProtNLM"/>
    </source>
</evidence>
<proteinExistence type="predicted"/>
<dbReference type="SUPFAM" id="SSF117839">
    <property type="entry name" value="WWE domain"/>
    <property type="match status" value="1"/>
</dbReference>
<dbReference type="EMBL" id="MCGE01000006">
    <property type="protein sequence ID" value="ORZ20808.1"/>
    <property type="molecule type" value="Genomic_DNA"/>
</dbReference>
<keyword evidence="3" id="KW-1185">Reference proteome</keyword>
<organism evidence="2 3">
    <name type="scientific">Absidia repens</name>
    <dbReference type="NCBI Taxonomy" id="90262"/>
    <lineage>
        <taxon>Eukaryota</taxon>
        <taxon>Fungi</taxon>
        <taxon>Fungi incertae sedis</taxon>
        <taxon>Mucoromycota</taxon>
        <taxon>Mucoromycotina</taxon>
        <taxon>Mucoromycetes</taxon>
        <taxon>Mucorales</taxon>
        <taxon>Cunninghamellaceae</taxon>
        <taxon>Absidia</taxon>
    </lineage>
</organism>
<protein>
    <recommendedName>
        <fullName evidence="4">WWE domain-containing protein</fullName>
    </recommendedName>
</protein>
<feature type="compositionally biased region" description="Low complexity" evidence="1">
    <location>
        <begin position="31"/>
        <end position="45"/>
    </location>
</feature>
<evidence type="ECO:0000313" key="2">
    <source>
        <dbReference type="EMBL" id="ORZ20808.1"/>
    </source>
</evidence>
<accession>A0A1X2IRD7</accession>
<name>A0A1X2IRD7_9FUNG</name>
<dbReference type="AlphaFoldDB" id="A0A1X2IRD7"/>
<reference evidence="2 3" key="1">
    <citation type="submission" date="2016-07" db="EMBL/GenBank/DDBJ databases">
        <title>Pervasive Adenine N6-methylation of Active Genes in Fungi.</title>
        <authorList>
            <consortium name="DOE Joint Genome Institute"/>
            <person name="Mondo S.J."/>
            <person name="Dannebaum R.O."/>
            <person name="Kuo R.C."/>
            <person name="Labutti K."/>
            <person name="Haridas S."/>
            <person name="Kuo A."/>
            <person name="Salamov A."/>
            <person name="Ahrendt S.R."/>
            <person name="Lipzen A."/>
            <person name="Sullivan W."/>
            <person name="Andreopoulos W.B."/>
            <person name="Clum A."/>
            <person name="Lindquist E."/>
            <person name="Daum C."/>
            <person name="Ramamoorthy G.K."/>
            <person name="Gryganskyi A."/>
            <person name="Culley D."/>
            <person name="Magnuson J.K."/>
            <person name="James T.Y."/>
            <person name="O'Malley M.A."/>
            <person name="Stajich J.E."/>
            <person name="Spatafora J.W."/>
            <person name="Visel A."/>
            <person name="Grigoriev I.V."/>
        </authorList>
    </citation>
    <scope>NUCLEOTIDE SEQUENCE [LARGE SCALE GENOMIC DNA]</scope>
    <source>
        <strain evidence="2 3">NRRL 1336</strain>
    </source>
</reference>
<evidence type="ECO:0000256" key="1">
    <source>
        <dbReference type="SAM" id="MobiDB-lite"/>
    </source>
</evidence>
<feature type="region of interest" description="Disordered" evidence="1">
    <location>
        <begin position="1"/>
        <end position="45"/>
    </location>
</feature>
<dbReference type="Proteomes" id="UP000193560">
    <property type="component" value="Unassembled WGS sequence"/>
</dbReference>
<sequence>MGASIRNMFTFNKKSHRSQQKQKQQDKSRESSLSPSSSVASFSTMSTSEQDIRGIFRTLEPYWSFYHPQQHYWCHFDMDQTMALEQHYQGGRTKHMTLALHDESGSSCTVHFYQQQQQQQLKDGGLHFVMGKTLHRTVAPVWWFEQDLPDGSKGMCRFEHKNQVRLEALSEDRTRLSLVDSGLENASTTVIMTSNGQEEQQEEMRGLLYVHAHPPPMHSLDQKLQDIYSPSTINVATGPFDMAILQRRGSI</sequence>
<gene>
    <name evidence="2" type="ORF">BCR42DRAFT_409534</name>
</gene>
<dbReference type="OrthoDB" id="2284884at2759"/>
<dbReference type="InterPro" id="IPR037197">
    <property type="entry name" value="WWE_dom_sf"/>
</dbReference>
<comment type="caution">
    <text evidence="2">The sequence shown here is derived from an EMBL/GenBank/DDBJ whole genome shotgun (WGS) entry which is preliminary data.</text>
</comment>